<name>A0ACC0EBR0_9BASI</name>
<reference evidence="1 2" key="3">
    <citation type="journal article" date="2022" name="Microbiol. Spectr.">
        <title>Folding features and dynamics of 3D genome architecture in plant fungal pathogens.</title>
        <authorList>
            <person name="Xia C."/>
        </authorList>
    </citation>
    <scope>NUCLEOTIDE SEQUENCE [LARGE SCALE GENOMIC DNA]</scope>
    <source>
        <strain evidence="1 2">93-210</strain>
    </source>
</reference>
<organism evidence="1 2">
    <name type="scientific">Puccinia striiformis f. sp. tritici</name>
    <dbReference type="NCBI Taxonomy" id="168172"/>
    <lineage>
        <taxon>Eukaryota</taxon>
        <taxon>Fungi</taxon>
        <taxon>Dikarya</taxon>
        <taxon>Basidiomycota</taxon>
        <taxon>Pucciniomycotina</taxon>
        <taxon>Pucciniomycetes</taxon>
        <taxon>Pucciniales</taxon>
        <taxon>Pucciniaceae</taxon>
        <taxon>Puccinia</taxon>
    </lineage>
</organism>
<evidence type="ECO:0000313" key="2">
    <source>
        <dbReference type="Proteomes" id="UP001060170"/>
    </source>
</evidence>
<proteinExistence type="predicted"/>
<keyword evidence="2" id="KW-1185">Reference proteome</keyword>
<reference evidence="2" key="1">
    <citation type="journal article" date="2018" name="BMC Genomics">
        <title>Genomic insights into host adaptation between the wheat stripe rust pathogen (Puccinia striiformis f. sp. tritici) and the barley stripe rust pathogen (Puccinia striiformis f. sp. hordei).</title>
        <authorList>
            <person name="Xia C."/>
            <person name="Wang M."/>
            <person name="Yin C."/>
            <person name="Cornejo O.E."/>
            <person name="Hulbert S.H."/>
            <person name="Chen X."/>
        </authorList>
    </citation>
    <scope>NUCLEOTIDE SEQUENCE [LARGE SCALE GENOMIC DNA]</scope>
    <source>
        <strain evidence="2">93-210</strain>
    </source>
</reference>
<accession>A0ACC0EBR0</accession>
<dbReference type="Proteomes" id="UP001060170">
    <property type="component" value="Chromosome 8"/>
</dbReference>
<protein>
    <submittedName>
        <fullName evidence="1">Uncharacterized protein</fullName>
    </submittedName>
</protein>
<dbReference type="EMBL" id="CM045872">
    <property type="protein sequence ID" value="KAI7950010.1"/>
    <property type="molecule type" value="Genomic_DNA"/>
</dbReference>
<sequence length="495" mass="54214">MNNRSSMPPPSGQPVRAPPTAASQPKRKRRTKAEMVAYRADGDAREKHRVAALKLAQNQRTAKRTAKQTASASQSQRVPPTNSRSQPAPAGSRLANSRDVSDGSPLFQHNDYGLVCTYLENPKNFTEIHGNGSRTTVGPKCITKGAAYERFAIYMNDSSRSGLTLNGKLLRQRIVAYKKKFFDAKKASNSTGEGTLEGDQFESYDQKLEDECPYYSRMNTIFGNRSNYTPADLFESETGACLYSQATSLVPLHPTIDPSLGGAPSSLESPERSFASRELTSDLPSDNNQVDDPNIHENDLNGEHPSLEDIHSTSSQQQLLDSPGSPTISVVPSTLTQGSSSPTTAIQPRKRTMASLLGTLRQNIAREDAQDLDDSDNPGAELESTPVPGSSASRGRYVNLPGVDRSIPAPRRETASQKGKSTVAGAFESSSERKFAYLDKHMGMEESKFLWEKKKYNDERAESSKRGTDKMAAAEKWLKEGKSPSDIEILLRSLF</sequence>
<gene>
    <name evidence="1" type="ORF">MJO28_008831</name>
</gene>
<evidence type="ECO:0000313" key="1">
    <source>
        <dbReference type="EMBL" id="KAI7950010.1"/>
    </source>
</evidence>
<reference evidence="2" key="2">
    <citation type="journal article" date="2018" name="Mol. Plant Microbe Interact.">
        <title>Genome sequence resources for the wheat stripe rust pathogen (Puccinia striiformis f. sp. tritici) and the barley stripe rust pathogen (Puccinia striiformis f. sp. hordei).</title>
        <authorList>
            <person name="Xia C."/>
            <person name="Wang M."/>
            <person name="Yin C."/>
            <person name="Cornejo O.E."/>
            <person name="Hulbert S.H."/>
            <person name="Chen X."/>
        </authorList>
    </citation>
    <scope>NUCLEOTIDE SEQUENCE [LARGE SCALE GENOMIC DNA]</scope>
    <source>
        <strain evidence="2">93-210</strain>
    </source>
</reference>
<comment type="caution">
    <text evidence="1">The sequence shown here is derived from an EMBL/GenBank/DDBJ whole genome shotgun (WGS) entry which is preliminary data.</text>
</comment>